<dbReference type="CDD" id="cd09872">
    <property type="entry name" value="PIN_Sll0205-like"/>
    <property type="match status" value="1"/>
</dbReference>
<evidence type="ECO:0000259" key="1">
    <source>
        <dbReference type="Pfam" id="PF01850"/>
    </source>
</evidence>
<dbReference type="EMBL" id="MHJU01000035">
    <property type="protein sequence ID" value="OGY72438.1"/>
    <property type="molecule type" value="Genomic_DNA"/>
</dbReference>
<dbReference type="AlphaFoldDB" id="A0A1G2A6D4"/>
<dbReference type="Pfam" id="PF01850">
    <property type="entry name" value="PIN"/>
    <property type="match status" value="1"/>
</dbReference>
<evidence type="ECO:0000313" key="2">
    <source>
        <dbReference type="EMBL" id="OGY72438.1"/>
    </source>
</evidence>
<dbReference type="PANTHER" id="PTHR36173:SF2">
    <property type="entry name" value="RIBONUCLEASE VAPC16"/>
    <property type="match status" value="1"/>
</dbReference>
<gene>
    <name evidence="2" type="ORF">A3H61_05265</name>
</gene>
<dbReference type="SUPFAM" id="SSF88723">
    <property type="entry name" value="PIN domain-like"/>
    <property type="match status" value="1"/>
</dbReference>
<proteinExistence type="predicted"/>
<dbReference type="InterPro" id="IPR029060">
    <property type="entry name" value="PIN-like_dom_sf"/>
</dbReference>
<feature type="domain" description="PIN" evidence="1">
    <location>
        <begin position="4"/>
        <end position="117"/>
    </location>
</feature>
<dbReference type="InterPro" id="IPR052919">
    <property type="entry name" value="TA_system_RNase"/>
</dbReference>
<dbReference type="InterPro" id="IPR041705">
    <property type="entry name" value="PIN_Sll0205"/>
</dbReference>
<organism evidence="2 3">
    <name type="scientific">Candidatus Jacksonbacteria bacterium RIFCSPLOWO2_02_FULL_44_20</name>
    <dbReference type="NCBI Taxonomy" id="1798460"/>
    <lineage>
        <taxon>Bacteria</taxon>
        <taxon>Candidatus Jacksoniibacteriota</taxon>
    </lineage>
</organism>
<sequence>MKLLLDTCAFLWIIQDSPRLSKKARDLFLDKRSEARLSVVSVWEMVLKYQLKRLPLPEPPDTFIPKQCYLHDIGMMPLEDRAIYELLKIQPLHNDPFDRMLVCQARAHDLVILTPDKLVTDYPVQSMW</sequence>
<dbReference type="Proteomes" id="UP000178315">
    <property type="component" value="Unassembled WGS sequence"/>
</dbReference>
<protein>
    <submittedName>
        <fullName evidence="2">Twitching motility protein PilT</fullName>
    </submittedName>
</protein>
<evidence type="ECO:0000313" key="3">
    <source>
        <dbReference type="Proteomes" id="UP000178315"/>
    </source>
</evidence>
<dbReference type="PANTHER" id="PTHR36173">
    <property type="entry name" value="RIBONUCLEASE VAPC16-RELATED"/>
    <property type="match status" value="1"/>
</dbReference>
<reference evidence="2 3" key="1">
    <citation type="journal article" date="2016" name="Nat. Commun.">
        <title>Thousands of microbial genomes shed light on interconnected biogeochemical processes in an aquifer system.</title>
        <authorList>
            <person name="Anantharaman K."/>
            <person name="Brown C.T."/>
            <person name="Hug L.A."/>
            <person name="Sharon I."/>
            <person name="Castelle C.J."/>
            <person name="Probst A.J."/>
            <person name="Thomas B.C."/>
            <person name="Singh A."/>
            <person name="Wilkins M.J."/>
            <person name="Karaoz U."/>
            <person name="Brodie E.L."/>
            <person name="Williams K.H."/>
            <person name="Hubbard S.S."/>
            <person name="Banfield J.F."/>
        </authorList>
    </citation>
    <scope>NUCLEOTIDE SEQUENCE [LARGE SCALE GENOMIC DNA]</scope>
</reference>
<comment type="caution">
    <text evidence="2">The sequence shown here is derived from an EMBL/GenBank/DDBJ whole genome shotgun (WGS) entry which is preliminary data.</text>
</comment>
<accession>A0A1G2A6D4</accession>
<name>A0A1G2A6D4_9BACT</name>
<dbReference type="InterPro" id="IPR002716">
    <property type="entry name" value="PIN_dom"/>
</dbReference>
<dbReference type="Gene3D" id="3.40.50.1010">
    <property type="entry name" value="5'-nuclease"/>
    <property type="match status" value="1"/>
</dbReference>